<keyword evidence="5" id="KW-0418">Kinase</keyword>
<organism evidence="11 12">
    <name type="scientific">Aldrovandia affinis</name>
    <dbReference type="NCBI Taxonomy" id="143900"/>
    <lineage>
        <taxon>Eukaryota</taxon>
        <taxon>Metazoa</taxon>
        <taxon>Chordata</taxon>
        <taxon>Craniata</taxon>
        <taxon>Vertebrata</taxon>
        <taxon>Euteleostomi</taxon>
        <taxon>Actinopterygii</taxon>
        <taxon>Neopterygii</taxon>
        <taxon>Teleostei</taxon>
        <taxon>Notacanthiformes</taxon>
        <taxon>Halosauridae</taxon>
        <taxon>Aldrovandia</taxon>
    </lineage>
</organism>
<dbReference type="PANTHER" id="PTHR47634">
    <property type="entry name" value="PROTEIN KINASE DOMAIN-CONTAINING PROTEIN-RELATED"/>
    <property type="match status" value="1"/>
</dbReference>
<gene>
    <name evidence="11" type="ORF">AAFF_G00033860</name>
</gene>
<keyword evidence="6" id="KW-0067">ATP-binding</keyword>
<comment type="caution">
    <text evidence="11">The sequence shown here is derived from an EMBL/GenBank/DDBJ whole genome shotgun (WGS) entry which is preliminary data.</text>
</comment>
<feature type="compositionally biased region" description="Polar residues" evidence="9">
    <location>
        <begin position="149"/>
        <end position="162"/>
    </location>
</feature>
<evidence type="ECO:0000256" key="6">
    <source>
        <dbReference type="ARBA" id="ARBA00022840"/>
    </source>
</evidence>
<comment type="catalytic activity">
    <reaction evidence="7">
        <text>L-threonyl-[protein] + ATP = O-phospho-L-threonyl-[protein] + ADP + H(+)</text>
        <dbReference type="Rhea" id="RHEA:46608"/>
        <dbReference type="Rhea" id="RHEA-COMP:11060"/>
        <dbReference type="Rhea" id="RHEA-COMP:11605"/>
        <dbReference type="ChEBI" id="CHEBI:15378"/>
        <dbReference type="ChEBI" id="CHEBI:30013"/>
        <dbReference type="ChEBI" id="CHEBI:30616"/>
        <dbReference type="ChEBI" id="CHEBI:61977"/>
        <dbReference type="ChEBI" id="CHEBI:456216"/>
        <dbReference type="EC" id="2.7.11.1"/>
    </reaction>
</comment>
<evidence type="ECO:0000256" key="4">
    <source>
        <dbReference type="ARBA" id="ARBA00022741"/>
    </source>
</evidence>
<dbReference type="GO" id="GO:0035556">
    <property type="term" value="P:intracellular signal transduction"/>
    <property type="evidence" value="ECO:0007669"/>
    <property type="project" value="TreeGrafter"/>
</dbReference>
<evidence type="ECO:0000313" key="12">
    <source>
        <dbReference type="Proteomes" id="UP001221898"/>
    </source>
</evidence>
<dbReference type="EC" id="2.7.11.1" evidence="1"/>
<keyword evidence="3" id="KW-0808">Transferase</keyword>
<keyword evidence="4" id="KW-0547">Nucleotide-binding</keyword>
<evidence type="ECO:0000256" key="5">
    <source>
        <dbReference type="ARBA" id="ARBA00022777"/>
    </source>
</evidence>
<dbReference type="InterPro" id="IPR000719">
    <property type="entry name" value="Prot_kinase_dom"/>
</dbReference>
<evidence type="ECO:0000256" key="8">
    <source>
        <dbReference type="ARBA" id="ARBA00048679"/>
    </source>
</evidence>
<dbReference type="InterPro" id="IPR051334">
    <property type="entry name" value="SRPK"/>
</dbReference>
<dbReference type="InterPro" id="IPR011009">
    <property type="entry name" value="Kinase-like_dom_sf"/>
</dbReference>
<evidence type="ECO:0000256" key="3">
    <source>
        <dbReference type="ARBA" id="ARBA00022679"/>
    </source>
</evidence>
<dbReference type="Gene3D" id="1.10.510.10">
    <property type="entry name" value="Transferase(Phosphotransferase) domain 1"/>
    <property type="match status" value="1"/>
</dbReference>
<dbReference type="GO" id="GO:0000245">
    <property type="term" value="P:spliceosomal complex assembly"/>
    <property type="evidence" value="ECO:0007669"/>
    <property type="project" value="TreeGrafter"/>
</dbReference>
<evidence type="ECO:0000256" key="1">
    <source>
        <dbReference type="ARBA" id="ARBA00012513"/>
    </source>
</evidence>
<keyword evidence="12" id="KW-1185">Reference proteome</keyword>
<protein>
    <recommendedName>
        <fullName evidence="1">non-specific serine/threonine protein kinase</fullName>
        <ecNumber evidence="1">2.7.11.1</ecNumber>
    </recommendedName>
</protein>
<evidence type="ECO:0000256" key="2">
    <source>
        <dbReference type="ARBA" id="ARBA00022527"/>
    </source>
</evidence>
<feature type="domain" description="Protein kinase" evidence="10">
    <location>
        <begin position="1"/>
        <end position="387"/>
    </location>
</feature>
<proteinExistence type="predicted"/>
<dbReference type="GO" id="GO:0050684">
    <property type="term" value="P:regulation of mRNA processing"/>
    <property type="evidence" value="ECO:0007669"/>
    <property type="project" value="TreeGrafter"/>
</dbReference>
<feature type="compositionally biased region" description="Basic residues" evidence="9">
    <location>
        <begin position="16"/>
        <end position="28"/>
    </location>
</feature>
<dbReference type="PANTHER" id="PTHR47634:SF4">
    <property type="entry name" value="SRSF PROTEIN KINASE 1"/>
    <property type="match status" value="1"/>
</dbReference>
<evidence type="ECO:0000313" key="11">
    <source>
        <dbReference type="EMBL" id="KAJ8395401.1"/>
    </source>
</evidence>
<evidence type="ECO:0000256" key="9">
    <source>
        <dbReference type="SAM" id="MobiDB-lite"/>
    </source>
</evidence>
<dbReference type="FunFam" id="1.10.510.10:FF:000105">
    <property type="entry name" value="SRSF protein kinase 2"/>
    <property type="match status" value="1"/>
</dbReference>
<feature type="region of interest" description="Disordered" evidence="9">
    <location>
        <begin position="149"/>
        <end position="200"/>
    </location>
</feature>
<dbReference type="SUPFAM" id="SSF56112">
    <property type="entry name" value="Protein kinase-like (PK-like)"/>
    <property type="match status" value="1"/>
</dbReference>
<dbReference type="GO" id="GO:0005524">
    <property type="term" value="F:ATP binding"/>
    <property type="evidence" value="ECO:0007669"/>
    <property type="project" value="UniProtKB-KW"/>
</dbReference>
<dbReference type="PROSITE" id="PS50011">
    <property type="entry name" value="PROTEIN_KINASE_DOM"/>
    <property type="match status" value="1"/>
</dbReference>
<dbReference type="GO" id="GO:0005634">
    <property type="term" value="C:nucleus"/>
    <property type="evidence" value="ECO:0007669"/>
    <property type="project" value="TreeGrafter"/>
</dbReference>
<dbReference type="Pfam" id="PF00069">
    <property type="entry name" value="Pkinase"/>
    <property type="match status" value="1"/>
</dbReference>
<keyword evidence="2" id="KW-0723">Serine/threonine-protein kinase</keyword>
<dbReference type="SMART" id="SM00220">
    <property type="entry name" value="S_TKc"/>
    <property type="match status" value="1"/>
</dbReference>
<evidence type="ECO:0000259" key="10">
    <source>
        <dbReference type="PROSITE" id="PS50011"/>
    </source>
</evidence>
<comment type="catalytic activity">
    <reaction evidence="8">
        <text>L-seryl-[protein] + ATP = O-phospho-L-seryl-[protein] + ADP + H(+)</text>
        <dbReference type="Rhea" id="RHEA:17989"/>
        <dbReference type="Rhea" id="RHEA-COMP:9863"/>
        <dbReference type="Rhea" id="RHEA-COMP:11604"/>
        <dbReference type="ChEBI" id="CHEBI:15378"/>
        <dbReference type="ChEBI" id="CHEBI:29999"/>
        <dbReference type="ChEBI" id="CHEBI:30616"/>
        <dbReference type="ChEBI" id="CHEBI:83421"/>
        <dbReference type="ChEBI" id="CHEBI:456216"/>
        <dbReference type="EC" id="2.7.11.1"/>
    </reaction>
</comment>
<evidence type="ECO:0000256" key="7">
    <source>
        <dbReference type="ARBA" id="ARBA00047899"/>
    </source>
</evidence>
<reference evidence="11" key="1">
    <citation type="journal article" date="2023" name="Science">
        <title>Genome structures resolve the early diversification of teleost fishes.</title>
        <authorList>
            <person name="Parey E."/>
            <person name="Louis A."/>
            <person name="Montfort J."/>
            <person name="Bouchez O."/>
            <person name="Roques C."/>
            <person name="Iampietro C."/>
            <person name="Lluch J."/>
            <person name="Castinel A."/>
            <person name="Donnadieu C."/>
            <person name="Desvignes T."/>
            <person name="Floi Bucao C."/>
            <person name="Jouanno E."/>
            <person name="Wen M."/>
            <person name="Mejri S."/>
            <person name="Dirks R."/>
            <person name="Jansen H."/>
            <person name="Henkel C."/>
            <person name="Chen W.J."/>
            <person name="Zahm M."/>
            <person name="Cabau C."/>
            <person name="Klopp C."/>
            <person name="Thompson A.W."/>
            <person name="Robinson-Rechavi M."/>
            <person name="Braasch I."/>
            <person name="Lecointre G."/>
            <person name="Bobe J."/>
            <person name="Postlethwait J.H."/>
            <person name="Berthelot C."/>
            <person name="Roest Crollius H."/>
            <person name="Guiguen Y."/>
        </authorList>
    </citation>
    <scope>NUCLEOTIDE SEQUENCE</scope>
    <source>
        <strain evidence="11">NC1722</strain>
    </source>
</reference>
<dbReference type="GO" id="GO:0005737">
    <property type="term" value="C:cytoplasm"/>
    <property type="evidence" value="ECO:0007669"/>
    <property type="project" value="TreeGrafter"/>
</dbReference>
<dbReference type="GO" id="GO:0004674">
    <property type="term" value="F:protein serine/threonine kinase activity"/>
    <property type="evidence" value="ECO:0007669"/>
    <property type="project" value="UniProtKB-KW"/>
</dbReference>
<feature type="region of interest" description="Disordered" evidence="9">
    <location>
        <begin position="1"/>
        <end position="28"/>
    </location>
</feature>
<sequence length="389" mass="43949">MQVSTAPAPKPTAKMSRNKKKKLRKKQKRQIELLEKRVLELEELERGLEDDDDDDEELECLKGPPCVPLQQAALQDIACELTADCCVEEWVQDNILEVNCNGSTQTEEWQEDERLAERKEEEEEEDDDHCNANDCLQEQLFFNAAYQASSGTVPDNPDQQAPGTDGNGPLVSDVVESSRFRTVGQQTDGEGSEARRGTEESLRDAKLAAGSLLVNPLEPLNADTIEVKIADLGNACWVHKHFTDDIQTRQYRSLEVLLGSGYSTPADIWSTACMAFELATGDYLFEPHSGDEYSRDEDHIALIIELLGKIPRKLVTAGKYSKEFFTKKGDLRHISKLRPWALLEVLVEKYEWQREEAQMFTDFLLPMLDLIPEKRATAAECLRQAWIAS</sequence>
<dbReference type="AlphaFoldDB" id="A0AAD7S3P0"/>
<dbReference type="EMBL" id="JAINUG010000117">
    <property type="protein sequence ID" value="KAJ8395401.1"/>
    <property type="molecule type" value="Genomic_DNA"/>
</dbReference>
<dbReference type="Proteomes" id="UP001221898">
    <property type="component" value="Unassembled WGS sequence"/>
</dbReference>
<name>A0AAD7S3P0_9TELE</name>
<accession>A0AAD7S3P0</accession>
<feature type="region of interest" description="Disordered" evidence="9">
    <location>
        <begin position="104"/>
        <end position="130"/>
    </location>
</feature>